<evidence type="ECO:0000256" key="1">
    <source>
        <dbReference type="SAM" id="Phobius"/>
    </source>
</evidence>
<keyword evidence="1" id="KW-0472">Membrane</keyword>
<feature type="transmembrane region" description="Helical" evidence="1">
    <location>
        <begin position="161"/>
        <end position="180"/>
    </location>
</feature>
<keyword evidence="4" id="KW-1185">Reference proteome</keyword>
<organism evidence="3 4">
    <name type="scientific">Cajanus cajan</name>
    <name type="common">Pigeon pea</name>
    <name type="synonym">Cajanus indicus</name>
    <dbReference type="NCBI Taxonomy" id="3821"/>
    <lineage>
        <taxon>Eukaryota</taxon>
        <taxon>Viridiplantae</taxon>
        <taxon>Streptophyta</taxon>
        <taxon>Embryophyta</taxon>
        <taxon>Tracheophyta</taxon>
        <taxon>Spermatophyta</taxon>
        <taxon>Magnoliopsida</taxon>
        <taxon>eudicotyledons</taxon>
        <taxon>Gunneridae</taxon>
        <taxon>Pentapetalae</taxon>
        <taxon>rosids</taxon>
        <taxon>fabids</taxon>
        <taxon>Fabales</taxon>
        <taxon>Fabaceae</taxon>
        <taxon>Papilionoideae</taxon>
        <taxon>50 kb inversion clade</taxon>
        <taxon>NPAAA clade</taxon>
        <taxon>indigoferoid/millettioid clade</taxon>
        <taxon>Phaseoleae</taxon>
        <taxon>Cajanus</taxon>
    </lineage>
</organism>
<dbReference type="Proteomes" id="UP000075243">
    <property type="component" value="Unassembled WGS sequence"/>
</dbReference>
<dbReference type="AlphaFoldDB" id="A0A151RIX7"/>
<reference evidence="3" key="1">
    <citation type="journal article" date="2012" name="Nat. Biotechnol.">
        <title>Draft genome sequence of pigeonpea (Cajanus cajan), an orphan legume crop of resource-poor farmers.</title>
        <authorList>
            <person name="Varshney R.K."/>
            <person name="Chen W."/>
            <person name="Li Y."/>
            <person name="Bharti A.K."/>
            <person name="Saxena R.K."/>
            <person name="Schlueter J.A."/>
            <person name="Donoghue M.T."/>
            <person name="Azam S."/>
            <person name="Fan G."/>
            <person name="Whaley A.M."/>
            <person name="Farmer A.D."/>
            <person name="Sheridan J."/>
            <person name="Iwata A."/>
            <person name="Tuteja R."/>
            <person name="Penmetsa R.V."/>
            <person name="Wu W."/>
            <person name="Upadhyaya H.D."/>
            <person name="Yang S.P."/>
            <person name="Shah T."/>
            <person name="Saxena K.B."/>
            <person name="Michael T."/>
            <person name="McCombie W.R."/>
            <person name="Yang B."/>
            <person name="Zhang G."/>
            <person name="Yang H."/>
            <person name="Wang J."/>
            <person name="Spillane C."/>
            <person name="Cook D.R."/>
            <person name="May G.D."/>
            <person name="Xu X."/>
            <person name="Jackson S.A."/>
        </authorList>
    </citation>
    <scope>NUCLEOTIDE SEQUENCE [LARGE SCALE GENOMIC DNA]</scope>
</reference>
<protein>
    <recommendedName>
        <fullName evidence="2">Retrovirus-related Pol polyprotein from transposon TNT 1-94-like beta-barrel domain-containing protein</fullName>
    </recommendedName>
</protein>
<accession>A0A151RIX7</accession>
<evidence type="ECO:0000313" key="3">
    <source>
        <dbReference type="EMBL" id="KYP42499.1"/>
    </source>
</evidence>
<dbReference type="Gramene" id="C.cajan_33280.t">
    <property type="protein sequence ID" value="C.cajan_33280.t.cds1"/>
    <property type="gene ID" value="C.cajan_33280"/>
</dbReference>
<keyword evidence="1" id="KW-1133">Transmembrane helix</keyword>
<proteinExistence type="predicted"/>
<feature type="non-terminal residue" evidence="3">
    <location>
        <position position="1"/>
    </location>
</feature>
<name>A0A151RIX7_CAJCA</name>
<evidence type="ECO:0000313" key="4">
    <source>
        <dbReference type="Proteomes" id="UP000075243"/>
    </source>
</evidence>
<dbReference type="Pfam" id="PF22936">
    <property type="entry name" value="Pol_BBD"/>
    <property type="match status" value="1"/>
</dbReference>
<dbReference type="InterPro" id="IPR054722">
    <property type="entry name" value="PolX-like_BBD"/>
</dbReference>
<gene>
    <name evidence="3" type="ORF">KK1_036082</name>
</gene>
<feature type="domain" description="Retrovirus-related Pol polyprotein from transposon TNT 1-94-like beta-barrel" evidence="2">
    <location>
        <begin position="2"/>
        <end position="76"/>
    </location>
</feature>
<sequence>TWILDSGATDHICSNKSLFTFLEPLKSQFISVKLPNGNTVLATHSGKVLLNLHLILTQVLYLPDFSLNIISVLKLISSLHCTITFLPNDCLIQDSKSVRMIGFAEEVDGLYYLIKTSQKPTTNPSQINTSSTHNSTYSPNALWHFRLGHISESRLNMLSELYSFINTIVITSMYVMFVILPNKRSYLL</sequence>
<evidence type="ECO:0000259" key="2">
    <source>
        <dbReference type="Pfam" id="PF22936"/>
    </source>
</evidence>
<keyword evidence="1" id="KW-0812">Transmembrane</keyword>
<dbReference type="EMBL" id="KQ483714">
    <property type="protein sequence ID" value="KYP42499.1"/>
    <property type="molecule type" value="Genomic_DNA"/>
</dbReference>